<feature type="active site" description="Proton donor/acceptor" evidence="9">
    <location>
        <position position="463"/>
    </location>
</feature>
<keyword evidence="7" id="KW-0234">DNA repair</keyword>
<comment type="similarity">
    <text evidence="2">Belongs to the tyrosyl-DNA phosphodiesterase family.</text>
</comment>
<keyword evidence="6" id="KW-0269">Exonuclease</keyword>
<dbReference type="InterPro" id="IPR010347">
    <property type="entry name" value="Tdp1"/>
</dbReference>
<dbReference type="SUPFAM" id="SSF56024">
    <property type="entry name" value="Phospholipase D/nuclease"/>
    <property type="match status" value="2"/>
</dbReference>
<dbReference type="CDD" id="cd09123">
    <property type="entry name" value="PLDc_Tdp1_2"/>
    <property type="match status" value="1"/>
</dbReference>
<proteinExistence type="inferred from homology"/>
<feature type="region of interest" description="Disordered" evidence="12">
    <location>
        <begin position="66"/>
        <end position="87"/>
    </location>
</feature>
<keyword evidence="3" id="KW-0540">Nuclease</keyword>
<dbReference type="EMBL" id="SWKU01000016">
    <property type="protein sequence ID" value="KAF2999748.1"/>
    <property type="molecule type" value="Genomic_DNA"/>
</dbReference>
<feature type="region of interest" description="Disordered" evidence="12">
    <location>
        <begin position="550"/>
        <end position="637"/>
    </location>
</feature>
<feature type="compositionally biased region" description="Acidic residues" evidence="12">
    <location>
        <begin position="570"/>
        <end position="602"/>
    </location>
</feature>
<evidence type="ECO:0000256" key="11">
    <source>
        <dbReference type="PIRSR" id="PIRSR610347-3"/>
    </source>
</evidence>
<keyword evidence="5" id="KW-0378">Hydrolase</keyword>
<dbReference type="PANTHER" id="PTHR12415:SF0">
    <property type="entry name" value="TYROSYL-DNA PHOSPHODIESTERASE 1"/>
    <property type="match status" value="1"/>
</dbReference>
<evidence type="ECO:0008006" key="15">
    <source>
        <dbReference type="Google" id="ProtNLM"/>
    </source>
</evidence>
<feature type="binding site" evidence="10">
    <location>
        <position position="465"/>
    </location>
    <ligand>
        <name>substrate</name>
    </ligand>
</feature>
<evidence type="ECO:0000256" key="3">
    <source>
        <dbReference type="ARBA" id="ARBA00022722"/>
    </source>
</evidence>
<comment type="subcellular location">
    <subcellularLocation>
        <location evidence="1">Nucleus</location>
    </subcellularLocation>
</comment>
<keyword evidence="8" id="KW-0539">Nucleus</keyword>
<evidence type="ECO:0000256" key="7">
    <source>
        <dbReference type="ARBA" id="ARBA00023204"/>
    </source>
</evidence>
<organism evidence="13 14">
    <name type="scientific">Curvularia kusanoi</name>
    <name type="common">Cochliobolus kusanoi</name>
    <dbReference type="NCBI Taxonomy" id="90978"/>
    <lineage>
        <taxon>Eukaryota</taxon>
        <taxon>Fungi</taxon>
        <taxon>Dikarya</taxon>
        <taxon>Ascomycota</taxon>
        <taxon>Pezizomycotina</taxon>
        <taxon>Dothideomycetes</taxon>
        <taxon>Pleosporomycetidae</taxon>
        <taxon>Pleosporales</taxon>
        <taxon>Pleosporineae</taxon>
        <taxon>Pleosporaceae</taxon>
        <taxon>Curvularia</taxon>
    </lineage>
</organism>
<feature type="compositionally biased region" description="Basic and acidic residues" evidence="12">
    <location>
        <begin position="616"/>
        <end position="626"/>
    </location>
</feature>
<sequence length="680" mass="75424">MRPSKESGVAPAKRRKLNDATTGEAHSASASLKRPVSPPLSSRQTPVPAALLQAAAATWNFDDVPKQTETLPSQQPPFSQPANESVSTEKTAIRAAEDQRNADDLIECIASPFQLTRIRDLAPHQNVDTVQLKDILGDPMIRECWNFNFLFDIDFVVQQFDEDVRDSVKIKIVHGFWRKDDERRINLLEMAEKYSNVELINAYLPDPFGTHHSKMLVLLRHDDHAQVIIHTANMIPKDWTNMTQAVWQSPLLPVSTDIAVPKSNPIGSGHRFRSDLLRYLNEYGKRLQKLTDQLALYNFAEIRAAFLSSAPSRTAIDAANPSSQTSFGWLGLQEILSQVPITAPKDAKKPPHIVLQVSSIATLGPNPTWLSNLQSVLAQSHSAQQTPPPPNPKFSIIFPTAEEVRTSLDGYASGGSIHTKIQSPQQQKQLQYLHPLLCHWKHQPPSPSPSPRPRAHRGPAAPHIKTYIRYTSTSTSTSHTTIDWALLTSANLSKQAWGDTTNKEGILRIQSFETGVLVWPDLFTSTPNGGDGGVVLASMIPVFGKDMPGVDDAAPLTEPAIQIPTRGVGEDEDDEEEETEDEAAELAGDDDDDEETEDEQEEIPLGKNKNQNPGKSESESESESKGKTPYRSTTGRKRILIGLRMPYDLPLSPYRASEVPWCATQRYSERDWKGCTWGGF</sequence>
<evidence type="ECO:0000256" key="8">
    <source>
        <dbReference type="ARBA" id="ARBA00023242"/>
    </source>
</evidence>
<dbReference type="FunFam" id="3.30.870.10:FF:000038">
    <property type="entry name" value="Probable tyrosyl-DNA phosphodiesterase"/>
    <property type="match status" value="1"/>
</dbReference>
<evidence type="ECO:0000256" key="1">
    <source>
        <dbReference type="ARBA" id="ARBA00004123"/>
    </source>
</evidence>
<protein>
    <recommendedName>
        <fullName evidence="15">Phospholipase D/nuclease</fullName>
    </recommendedName>
</protein>
<keyword evidence="14" id="KW-1185">Reference proteome</keyword>
<dbReference type="PANTHER" id="PTHR12415">
    <property type="entry name" value="TYROSYL-DNA PHOSPHODIESTERASE 1"/>
    <property type="match status" value="1"/>
</dbReference>
<dbReference type="GO" id="GO:0004527">
    <property type="term" value="F:exonuclease activity"/>
    <property type="evidence" value="ECO:0007669"/>
    <property type="project" value="UniProtKB-KW"/>
</dbReference>
<evidence type="ECO:0000313" key="14">
    <source>
        <dbReference type="Proteomes" id="UP000801428"/>
    </source>
</evidence>
<dbReference type="AlphaFoldDB" id="A0A9P4TBU4"/>
<dbReference type="GO" id="GO:0005634">
    <property type="term" value="C:nucleus"/>
    <property type="evidence" value="ECO:0007669"/>
    <property type="project" value="UniProtKB-SubCell"/>
</dbReference>
<evidence type="ECO:0000256" key="12">
    <source>
        <dbReference type="SAM" id="MobiDB-lite"/>
    </source>
</evidence>
<gene>
    <name evidence="13" type="ORF">E8E13_004804</name>
</gene>
<evidence type="ECO:0000256" key="9">
    <source>
        <dbReference type="PIRSR" id="PIRSR610347-1"/>
    </source>
</evidence>
<dbReference type="GO" id="GO:0003697">
    <property type="term" value="F:single-stranded DNA binding"/>
    <property type="evidence" value="ECO:0007669"/>
    <property type="project" value="TreeGrafter"/>
</dbReference>
<dbReference type="Gene3D" id="3.30.870.10">
    <property type="entry name" value="Endonuclease Chain A"/>
    <property type="match status" value="2"/>
</dbReference>
<dbReference type="GO" id="GO:0003690">
    <property type="term" value="F:double-stranded DNA binding"/>
    <property type="evidence" value="ECO:0007669"/>
    <property type="project" value="TreeGrafter"/>
</dbReference>
<reference evidence="13" key="1">
    <citation type="submission" date="2019-04" db="EMBL/GenBank/DDBJ databases">
        <title>Sequencing of skin fungus with MAO and IRED activity.</title>
        <authorList>
            <person name="Marsaioli A.J."/>
            <person name="Bonatto J.M.C."/>
            <person name="Reis Junior O."/>
        </authorList>
    </citation>
    <scope>NUCLEOTIDE SEQUENCE</scope>
    <source>
        <strain evidence="13">30M1</strain>
    </source>
</reference>
<accession>A0A9P4TBU4</accession>
<evidence type="ECO:0000256" key="10">
    <source>
        <dbReference type="PIRSR" id="PIRSR610347-2"/>
    </source>
</evidence>
<feature type="region of interest" description="Disordered" evidence="12">
    <location>
        <begin position="1"/>
        <end position="49"/>
    </location>
</feature>
<evidence type="ECO:0000256" key="4">
    <source>
        <dbReference type="ARBA" id="ARBA00022763"/>
    </source>
</evidence>
<dbReference type="Proteomes" id="UP000801428">
    <property type="component" value="Unassembled WGS sequence"/>
</dbReference>
<dbReference type="Pfam" id="PF06087">
    <property type="entry name" value="Tyr-DNA_phospho"/>
    <property type="match status" value="1"/>
</dbReference>
<keyword evidence="4" id="KW-0227">DNA damage</keyword>
<dbReference type="GO" id="GO:0017005">
    <property type="term" value="F:3'-tyrosyl-DNA phosphodiesterase activity"/>
    <property type="evidence" value="ECO:0007669"/>
    <property type="project" value="TreeGrafter"/>
</dbReference>
<feature type="site" description="Interaction with DNA" evidence="11">
    <location>
        <position position="493"/>
    </location>
</feature>
<feature type="binding site" evidence="10">
    <location>
        <position position="214"/>
    </location>
    <ligand>
        <name>substrate</name>
    </ligand>
</feature>
<evidence type="ECO:0000256" key="2">
    <source>
        <dbReference type="ARBA" id="ARBA00010205"/>
    </source>
</evidence>
<dbReference type="CDD" id="cd09194">
    <property type="entry name" value="PLDc_yTdp1_1"/>
    <property type="match status" value="1"/>
</dbReference>
<name>A0A9P4TBU4_CURKU</name>
<comment type="caution">
    <text evidence="13">The sequence shown here is derived from an EMBL/GenBank/DDBJ whole genome shotgun (WGS) entry which is preliminary data.</text>
</comment>
<evidence type="ECO:0000256" key="5">
    <source>
        <dbReference type="ARBA" id="ARBA00022801"/>
    </source>
</evidence>
<evidence type="ECO:0000256" key="6">
    <source>
        <dbReference type="ARBA" id="ARBA00022839"/>
    </source>
</evidence>
<evidence type="ECO:0000313" key="13">
    <source>
        <dbReference type="EMBL" id="KAF2999748.1"/>
    </source>
</evidence>
<dbReference type="GO" id="GO:0006281">
    <property type="term" value="P:DNA repair"/>
    <property type="evidence" value="ECO:0007669"/>
    <property type="project" value="UniProtKB-KW"/>
</dbReference>
<feature type="active site" description="Nucleophile" evidence="9">
    <location>
        <position position="212"/>
    </location>
</feature>
<dbReference type="OrthoDB" id="47785at2759"/>